<dbReference type="SUPFAM" id="SSF50978">
    <property type="entry name" value="WD40 repeat-like"/>
    <property type="match status" value="1"/>
</dbReference>
<dbReference type="PROSITE" id="PS50082">
    <property type="entry name" value="WD_REPEATS_2"/>
    <property type="match status" value="6"/>
</dbReference>
<feature type="repeat" description="WD" evidence="3">
    <location>
        <begin position="142"/>
        <end position="183"/>
    </location>
</feature>
<dbReference type="InterPro" id="IPR015943">
    <property type="entry name" value="WD40/YVTN_repeat-like_dom_sf"/>
</dbReference>
<feature type="compositionally biased region" description="Low complexity" evidence="4">
    <location>
        <begin position="378"/>
        <end position="395"/>
    </location>
</feature>
<dbReference type="AlphaFoldDB" id="A0A8J9V7L0"/>
<dbReference type="InterPro" id="IPR020472">
    <property type="entry name" value="WD40_PAC1"/>
</dbReference>
<dbReference type="PANTHER" id="PTHR19879">
    <property type="entry name" value="TRANSCRIPTION INITIATION FACTOR TFIID"/>
    <property type="match status" value="1"/>
</dbReference>
<evidence type="ECO:0000256" key="1">
    <source>
        <dbReference type="ARBA" id="ARBA00022574"/>
    </source>
</evidence>
<dbReference type="CDD" id="cd00200">
    <property type="entry name" value="WD40"/>
    <property type="match status" value="1"/>
</dbReference>
<dbReference type="Proteomes" id="UP000838878">
    <property type="component" value="Chromosome 2"/>
</dbReference>
<dbReference type="SMART" id="SM00320">
    <property type="entry name" value="WD40"/>
    <property type="match status" value="7"/>
</dbReference>
<evidence type="ECO:0000256" key="2">
    <source>
        <dbReference type="ARBA" id="ARBA00022737"/>
    </source>
</evidence>
<accession>A0A8J9V7L0</accession>
<dbReference type="EMBL" id="OV170222">
    <property type="protein sequence ID" value="CAH0721475.1"/>
    <property type="molecule type" value="Genomic_DNA"/>
</dbReference>
<feature type="region of interest" description="Disordered" evidence="4">
    <location>
        <begin position="357"/>
        <end position="395"/>
    </location>
</feature>
<dbReference type="OrthoDB" id="10264588at2759"/>
<feature type="non-terminal residue" evidence="5">
    <location>
        <position position="567"/>
    </location>
</feature>
<feature type="compositionally biased region" description="Polar residues" evidence="4">
    <location>
        <begin position="361"/>
        <end position="377"/>
    </location>
</feature>
<keyword evidence="6" id="KW-1185">Reference proteome</keyword>
<dbReference type="Gene3D" id="2.130.10.10">
    <property type="entry name" value="YVTN repeat-like/Quinoprotein amine dehydrogenase"/>
    <property type="match status" value="3"/>
</dbReference>
<feature type="repeat" description="WD" evidence="3">
    <location>
        <begin position="226"/>
        <end position="267"/>
    </location>
</feature>
<sequence>MENNYTNLEPSLDKHLKGHRNSVTALFYNPNEKQLASSSLDNSVLLWDLRGNMRSYRFQGHDEAVMDVTFSPSGKHMASASRDKTVRVWVPTVTGSIGMFKAHSQTVRSVQFSHDGSKIITASDDKIVKIWSSDKHKFLASFVGHTNWVRRACMSHDGSIVASCSDDKTTKLWNPDSGECIHTYKDQKGYGLYLAWHPSSCYIAVGTSHGNVKLYDIRTHNLVQYYSIHSDAVTQLAFHPSGSYILTSSKDGKMKILDLLEGHPIFTLSGHSGSVNAVAFSPSGLGFASAGDDKLVFIWRTNFTELGTDTKENDEQNEMSTSRSKASKGVKIWYQCYHSTKYPVISFEHVDNPEMTEDSIRNSSFHSSHPNANSTMIGSQQQSQNQGSLQPSSLPIDHSRRVFNQTLPEPHKECQSVECSSYNVGHISHIPRTPPSPATYTIPTMINQSMSVEKNEEDIFGMIKLGDNDVCYTSGTIEWVGRKRNFPINSGFKTLNPNQKDMNEPFTKKIKLNKTFTSGRNRIKECDCADVLPTVNAIVDHLNALHEAVDLVDLRLNTLEDVISRDD</sequence>
<gene>
    <name evidence="5" type="ORF">BINO364_LOCUS7572</name>
</gene>
<evidence type="ECO:0000256" key="4">
    <source>
        <dbReference type="SAM" id="MobiDB-lite"/>
    </source>
</evidence>
<name>A0A8J9V7L0_9NEOP</name>
<reference evidence="5" key="1">
    <citation type="submission" date="2021-12" db="EMBL/GenBank/DDBJ databases">
        <authorList>
            <person name="Martin H S."/>
        </authorList>
    </citation>
    <scope>NUCLEOTIDE SEQUENCE</scope>
</reference>
<evidence type="ECO:0000313" key="6">
    <source>
        <dbReference type="Proteomes" id="UP000838878"/>
    </source>
</evidence>
<protein>
    <submittedName>
        <fullName evidence="5">Uncharacterized protein</fullName>
    </submittedName>
</protein>
<organism evidence="5 6">
    <name type="scientific">Brenthis ino</name>
    <name type="common">lesser marbled fritillary</name>
    <dbReference type="NCBI Taxonomy" id="405034"/>
    <lineage>
        <taxon>Eukaryota</taxon>
        <taxon>Metazoa</taxon>
        <taxon>Ecdysozoa</taxon>
        <taxon>Arthropoda</taxon>
        <taxon>Hexapoda</taxon>
        <taxon>Insecta</taxon>
        <taxon>Pterygota</taxon>
        <taxon>Neoptera</taxon>
        <taxon>Endopterygota</taxon>
        <taxon>Lepidoptera</taxon>
        <taxon>Glossata</taxon>
        <taxon>Ditrysia</taxon>
        <taxon>Papilionoidea</taxon>
        <taxon>Nymphalidae</taxon>
        <taxon>Heliconiinae</taxon>
        <taxon>Argynnini</taxon>
        <taxon>Brenthis</taxon>
    </lineage>
</organism>
<evidence type="ECO:0000256" key="3">
    <source>
        <dbReference type="PROSITE-ProRule" id="PRU00221"/>
    </source>
</evidence>
<feature type="repeat" description="WD" evidence="3">
    <location>
        <begin position="58"/>
        <end position="89"/>
    </location>
</feature>
<dbReference type="PROSITE" id="PS50294">
    <property type="entry name" value="WD_REPEATS_REGION"/>
    <property type="match status" value="6"/>
</dbReference>
<dbReference type="InterPro" id="IPR036322">
    <property type="entry name" value="WD40_repeat_dom_sf"/>
</dbReference>
<evidence type="ECO:0000313" key="5">
    <source>
        <dbReference type="EMBL" id="CAH0721475.1"/>
    </source>
</evidence>
<dbReference type="PROSITE" id="PS00678">
    <property type="entry name" value="WD_REPEATS_1"/>
    <property type="match status" value="1"/>
</dbReference>
<dbReference type="InterPro" id="IPR019775">
    <property type="entry name" value="WD40_repeat_CS"/>
</dbReference>
<keyword evidence="2" id="KW-0677">Repeat</keyword>
<keyword evidence="1 3" id="KW-0853">WD repeat</keyword>
<feature type="repeat" description="WD" evidence="3">
    <location>
        <begin position="268"/>
        <end position="299"/>
    </location>
</feature>
<dbReference type="Pfam" id="PF00400">
    <property type="entry name" value="WD40"/>
    <property type="match status" value="7"/>
</dbReference>
<dbReference type="InterPro" id="IPR001680">
    <property type="entry name" value="WD40_rpt"/>
</dbReference>
<feature type="repeat" description="WD" evidence="3">
    <location>
        <begin position="16"/>
        <end position="57"/>
    </location>
</feature>
<feature type="repeat" description="WD" evidence="3">
    <location>
        <begin position="100"/>
        <end position="141"/>
    </location>
</feature>
<dbReference type="PANTHER" id="PTHR19879:SF9">
    <property type="entry name" value="TRANSCRIPTION INITIATION FACTOR TFIID SUBUNIT 5"/>
    <property type="match status" value="1"/>
</dbReference>
<dbReference type="PRINTS" id="PR00320">
    <property type="entry name" value="GPROTEINBRPT"/>
</dbReference>
<proteinExistence type="predicted"/>